<dbReference type="EMBL" id="CM056799">
    <property type="protein sequence ID" value="KAJ8710518.1"/>
    <property type="molecule type" value="Genomic_DNA"/>
</dbReference>
<evidence type="ECO:0000313" key="2">
    <source>
        <dbReference type="Proteomes" id="UP001231649"/>
    </source>
</evidence>
<name>A0ACC2Q9B1_9NEOP</name>
<keyword evidence="2" id="KW-1185">Reference proteome</keyword>
<proteinExistence type="predicted"/>
<protein>
    <submittedName>
        <fullName evidence="1">Uncharacterized protein</fullName>
    </submittedName>
</protein>
<evidence type="ECO:0000313" key="1">
    <source>
        <dbReference type="EMBL" id="KAJ8710518.1"/>
    </source>
</evidence>
<reference evidence="1" key="1">
    <citation type="submission" date="2023-03" db="EMBL/GenBank/DDBJ databases">
        <title>Chromosome-level genomes of two armyworms, Mythimna separata and Mythimna loreyi, provide insights into the biosynthesis and reception of sex pheromones.</title>
        <authorList>
            <person name="Zhao H."/>
        </authorList>
    </citation>
    <scope>NUCLEOTIDE SEQUENCE</scope>
    <source>
        <strain evidence="1">BeijingLab</strain>
    </source>
</reference>
<organism evidence="1 2">
    <name type="scientific">Mythimna loreyi</name>
    <dbReference type="NCBI Taxonomy" id="667449"/>
    <lineage>
        <taxon>Eukaryota</taxon>
        <taxon>Metazoa</taxon>
        <taxon>Ecdysozoa</taxon>
        <taxon>Arthropoda</taxon>
        <taxon>Hexapoda</taxon>
        <taxon>Insecta</taxon>
        <taxon>Pterygota</taxon>
        <taxon>Neoptera</taxon>
        <taxon>Endopterygota</taxon>
        <taxon>Lepidoptera</taxon>
        <taxon>Glossata</taxon>
        <taxon>Ditrysia</taxon>
        <taxon>Noctuoidea</taxon>
        <taxon>Noctuidae</taxon>
        <taxon>Noctuinae</taxon>
        <taxon>Hadenini</taxon>
        <taxon>Mythimna</taxon>
    </lineage>
</organism>
<sequence length="540" mass="62430">MAALPAILVLFLYLNFSSSYILLRDDDNEIIWPTEYHFKGEKLDFMTGQKTTFEAWYSAEQNRSRFDIADGTQSMWYYGDTGYYYERHPITNEEVTNEEICVAWQFGGEQVDFLPDTSDLTYTGQSTTLYDKVVDIWTATEEYKNKMVLETTLYVFKTDSGYDLPVQEVQKEINYNIGQVQGHIITNYYDFSDTVSEEQVTVDNVDDCEENDWGNDFYEDMKHFHHDLPAHVDFAFELFINHHNKFYQDEEYQMRKRIFEKNWRMIEDHNRKNLGYRLELNTFSDKTPEELKHLTGTRVSKHKHHVTMPFPHTVQEVDDLVKELPESLDLRIEGDDTPIKHQGSCGSCWAFCTAAAVEGALARVNGERLLDLSEQSLVDCSWGYDNDGCSGGTLDGAMKYVFEHGLPTEQEYGLYTGIDGYCKIQNMSTTYNIRGFSEVTPRNPNALKVTLFKYGPATVAIYASDRFLQYSSGVFYDFECLGVEYPNHCVTVVGYGVRDGEDYWIIKNSYGEQWGEDGYILMSAKDNNCLVLDSPYYPIV</sequence>
<dbReference type="Proteomes" id="UP001231649">
    <property type="component" value="Chromosome 23"/>
</dbReference>
<gene>
    <name evidence="1" type="ORF">PYW08_009033</name>
</gene>
<comment type="caution">
    <text evidence="1">The sequence shown here is derived from an EMBL/GenBank/DDBJ whole genome shotgun (WGS) entry which is preliminary data.</text>
</comment>
<accession>A0ACC2Q9B1</accession>